<keyword evidence="10" id="KW-0969">Cilium</keyword>
<feature type="transmembrane region" description="Helical" evidence="9">
    <location>
        <begin position="23"/>
        <end position="41"/>
    </location>
</feature>
<proteinExistence type="inferred from homology"/>
<evidence type="ECO:0000256" key="1">
    <source>
        <dbReference type="ARBA" id="ARBA00002591"/>
    </source>
</evidence>
<organism evidence="10 11">
    <name type="scientific">Novosphingobium taihuense</name>
    <dbReference type="NCBI Taxonomy" id="260085"/>
    <lineage>
        <taxon>Bacteria</taxon>
        <taxon>Pseudomonadati</taxon>
        <taxon>Pseudomonadota</taxon>
        <taxon>Alphaproteobacteria</taxon>
        <taxon>Sphingomonadales</taxon>
        <taxon>Sphingomonadaceae</taxon>
        <taxon>Novosphingobium</taxon>
    </lineage>
</organism>
<dbReference type="GO" id="GO:0009279">
    <property type="term" value="C:cell outer membrane"/>
    <property type="evidence" value="ECO:0007669"/>
    <property type="project" value="UniProtKB-SubCell"/>
</dbReference>
<evidence type="ECO:0000313" key="11">
    <source>
        <dbReference type="Proteomes" id="UP000538566"/>
    </source>
</evidence>
<evidence type="ECO:0000256" key="4">
    <source>
        <dbReference type="ARBA" id="ARBA00023136"/>
    </source>
</evidence>
<keyword evidence="3" id="KW-0732">Signal</keyword>
<dbReference type="GO" id="GO:0071973">
    <property type="term" value="P:bacterial-type flagellum-dependent cell motility"/>
    <property type="evidence" value="ECO:0007669"/>
    <property type="project" value="InterPro"/>
</dbReference>
<evidence type="ECO:0000256" key="7">
    <source>
        <dbReference type="HAMAP-Rule" id="MF_00415"/>
    </source>
</evidence>
<keyword evidence="4 7" id="KW-0472">Membrane</keyword>
<dbReference type="Pfam" id="PF02107">
    <property type="entry name" value="FlgH"/>
    <property type="match status" value="1"/>
</dbReference>
<keyword evidence="10" id="KW-0966">Cell projection</keyword>
<name>A0A7W7A8V8_9SPHN</name>
<sequence length="246" mass="25926">METPFDHHFTPERNESPRRRKTAVRAILAGSIVAAFVVFGMDPAAAARPKKGFEPVVAPPLPVQTAAPTAGSIFNVSAGYTGFVEGRRAHAVGDLITVTLVENMTTAKTAGAKTQKSGQFSVTPPTTGPLSFIKPTALNASGGSSFNGQGNASQTSTLAGEVAVTIAEVRSNGTALVRGEKRMMLSQGQEWVQFSGIVRLGDIDQENRILSSQVADARVEYTGNGSVGRASREGWLSKFFNAISPF</sequence>
<accession>A0A7W7A8V8</accession>
<keyword evidence="11" id="KW-1185">Reference proteome</keyword>
<feature type="compositionally biased region" description="Basic and acidic residues" evidence="8">
    <location>
        <begin position="1"/>
        <end position="17"/>
    </location>
</feature>
<dbReference type="GO" id="GO:0003774">
    <property type="term" value="F:cytoskeletal motor activity"/>
    <property type="evidence" value="ECO:0007669"/>
    <property type="project" value="InterPro"/>
</dbReference>
<dbReference type="Proteomes" id="UP000538566">
    <property type="component" value="Unassembled WGS sequence"/>
</dbReference>
<dbReference type="GO" id="GO:0009427">
    <property type="term" value="C:bacterial-type flagellum basal body, distal rod, L ring"/>
    <property type="evidence" value="ECO:0007669"/>
    <property type="project" value="InterPro"/>
</dbReference>
<dbReference type="OrthoDB" id="9789227at2"/>
<dbReference type="InterPro" id="IPR000527">
    <property type="entry name" value="Flag_Lring"/>
</dbReference>
<keyword evidence="9" id="KW-0812">Transmembrane</keyword>
<keyword evidence="5 7" id="KW-0975">Bacterial flagellum</keyword>
<comment type="caution">
    <text evidence="10">The sequence shown here is derived from an EMBL/GenBank/DDBJ whole genome shotgun (WGS) entry which is preliminary data.</text>
</comment>
<keyword evidence="6 7" id="KW-0998">Cell outer membrane</keyword>
<dbReference type="PRINTS" id="PR01008">
    <property type="entry name" value="FLGLRINGFLGH"/>
</dbReference>
<evidence type="ECO:0000256" key="2">
    <source>
        <dbReference type="ARBA" id="ARBA00006929"/>
    </source>
</evidence>
<evidence type="ECO:0000256" key="9">
    <source>
        <dbReference type="SAM" id="Phobius"/>
    </source>
</evidence>
<dbReference type="PANTHER" id="PTHR34933">
    <property type="entry name" value="FLAGELLAR L-RING PROTEIN"/>
    <property type="match status" value="1"/>
</dbReference>
<comment type="function">
    <text evidence="1 7">Assembles around the rod to form the L-ring and probably protects the motor/basal body from shearing forces during rotation.</text>
</comment>
<evidence type="ECO:0000256" key="5">
    <source>
        <dbReference type="ARBA" id="ARBA00023143"/>
    </source>
</evidence>
<comment type="subcellular location">
    <subcellularLocation>
        <location evidence="7">Cell outer membrane</location>
    </subcellularLocation>
    <subcellularLocation>
        <location evidence="7">Bacterial flagellum basal body</location>
    </subcellularLocation>
</comment>
<dbReference type="HAMAP" id="MF_00415">
    <property type="entry name" value="FlgH"/>
    <property type="match status" value="1"/>
</dbReference>
<dbReference type="PANTHER" id="PTHR34933:SF1">
    <property type="entry name" value="FLAGELLAR L-RING PROTEIN"/>
    <property type="match status" value="1"/>
</dbReference>
<reference evidence="10 11" key="1">
    <citation type="submission" date="2020-08" db="EMBL/GenBank/DDBJ databases">
        <title>Genomic Encyclopedia of Type Strains, Phase IV (KMG-IV): sequencing the most valuable type-strain genomes for metagenomic binning, comparative biology and taxonomic classification.</title>
        <authorList>
            <person name="Goeker M."/>
        </authorList>
    </citation>
    <scope>NUCLEOTIDE SEQUENCE [LARGE SCALE GENOMIC DNA]</scope>
    <source>
        <strain evidence="10 11">DSM 17507</strain>
    </source>
</reference>
<dbReference type="EMBL" id="JACHOA010000001">
    <property type="protein sequence ID" value="MBB4611847.1"/>
    <property type="molecule type" value="Genomic_DNA"/>
</dbReference>
<comment type="similarity">
    <text evidence="2 7">Belongs to the FlgH family.</text>
</comment>
<evidence type="ECO:0000256" key="3">
    <source>
        <dbReference type="ARBA" id="ARBA00022729"/>
    </source>
</evidence>
<comment type="subunit">
    <text evidence="7">The basal body constitutes a major portion of the flagellar organelle and consists of four rings (L,P,S, and M) mounted on a central rod.</text>
</comment>
<evidence type="ECO:0000313" key="10">
    <source>
        <dbReference type="EMBL" id="MBB4611847.1"/>
    </source>
</evidence>
<evidence type="ECO:0000256" key="8">
    <source>
        <dbReference type="SAM" id="MobiDB-lite"/>
    </source>
</evidence>
<gene>
    <name evidence="7" type="primary">flgH</name>
    <name evidence="10" type="ORF">GGR37_000093</name>
</gene>
<dbReference type="RefSeq" id="WP_144902783.1">
    <property type="nucleotide sequence ID" value="NZ_JACHOA010000001.1"/>
</dbReference>
<keyword evidence="9" id="KW-1133">Transmembrane helix</keyword>
<feature type="region of interest" description="Disordered" evidence="8">
    <location>
        <begin position="1"/>
        <end position="20"/>
    </location>
</feature>
<protein>
    <recommendedName>
        <fullName evidence="7">Flagellar L-ring protein</fullName>
    </recommendedName>
    <alternativeName>
        <fullName evidence="7">Basal body L-ring protein</fullName>
    </alternativeName>
</protein>
<evidence type="ECO:0000256" key="6">
    <source>
        <dbReference type="ARBA" id="ARBA00023237"/>
    </source>
</evidence>
<dbReference type="AlphaFoldDB" id="A0A7W7A8V8"/>
<keyword evidence="10" id="KW-0282">Flagellum</keyword>